<dbReference type="OrthoDB" id="10259622at2759"/>
<dbReference type="Proteomes" id="UP000053477">
    <property type="component" value="Unassembled WGS sequence"/>
</dbReference>
<protein>
    <recommendedName>
        <fullName evidence="1">BAH domain-containing protein</fullName>
    </recommendedName>
</protein>
<keyword evidence="3" id="KW-1185">Reference proteome</keyword>
<dbReference type="SUPFAM" id="SSF57903">
    <property type="entry name" value="FYVE/PHD zinc finger"/>
    <property type="match status" value="1"/>
</dbReference>
<organism evidence="2 3">
    <name type="scientific">Schizopora paradoxa</name>
    <dbReference type="NCBI Taxonomy" id="27342"/>
    <lineage>
        <taxon>Eukaryota</taxon>
        <taxon>Fungi</taxon>
        <taxon>Dikarya</taxon>
        <taxon>Basidiomycota</taxon>
        <taxon>Agaricomycotina</taxon>
        <taxon>Agaricomycetes</taxon>
        <taxon>Hymenochaetales</taxon>
        <taxon>Schizoporaceae</taxon>
        <taxon>Schizopora</taxon>
    </lineage>
</organism>
<dbReference type="InParanoid" id="A0A0H2R1N9"/>
<dbReference type="InterPro" id="IPR001025">
    <property type="entry name" value="BAH_dom"/>
</dbReference>
<dbReference type="GO" id="GO:0003682">
    <property type="term" value="F:chromatin binding"/>
    <property type="evidence" value="ECO:0007669"/>
    <property type="project" value="InterPro"/>
</dbReference>
<dbReference type="STRING" id="27342.A0A0H2R1N9"/>
<dbReference type="InterPro" id="IPR013083">
    <property type="entry name" value="Znf_RING/FYVE/PHD"/>
</dbReference>
<feature type="domain" description="BAH" evidence="1">
    <location>
        <begin position="27"/>
        <end position="157"/>
    </location>
</feature>
<gene>
    <name evidence="2" type="ORF">SCHPADRAFT_896420</name>
</gene>
<dbReference type="Gene3D" id="2.30.30.490">
    <property type="match status" value="1"/>
</dbReference>
<proteinExistence type="predicted"/>
<evidence type="ECO:0000313" key="3">
    <source>
        <dbReference type="Proteomes" id="UP000053477"/>
    </source>
</evidence>
<dbReference type="InterPro" id="IPR011011">
    <property type="entry name" value="Znf_FYVE_PHD"/>
</dbReference>
<dbReference type="Gene3D" id="3.30.40.10">
    <property type="entry name" value="Zinc/RING finger domain, C3HC4 (zinc finger)"/>
    <property type="match status" value="1"/>
</dbReference>
<dbReference type="PROSITE" id="PS51038">
    <property type="entry name" value="BAH"/>
    <property type="match status" value="1"/>
</dbReference>
<accession>A0A0H2R1N9</accession>
<dbReference type="PANTHER" id="PTHR46364">
    <property type="entry name" value="OS08G0421900 PROTEIN"/>
    <property type="match status" value="1"/>
</dbReference>
<sequence>MNSIVSAQLPLKVNRRALTTWFAVQGTSIQPGDDILIVPENRDPKAELKLFEYWVGVVQEIRGKSKARKDTFIIILWYLSKHSTKPSAETTDDWAALGDLELLESNWEAVIDPLTIQSKAEVIKYCDTDLREGHFDAETFYTRFSYDVTTGRITFPEIELCLCNQRYNPDTLPMALCVECQTWYHTACLIENGHVDNDKVSQNLRDTAFERLLIEGSRTYRELEVDEEDYDEVPDSVLELARSRIVRGLSKYTIVGNADSVLGARKFVKATLETGTPIPRTWMADLLLNDESLKTEVENEDPFTICPKCQGII</sequence>
<reference evidence="2 3" key="1">
    <citation type="submission" date="2015-04" db="EMBL/GenBank/DDBJ databases">
        <title>Complete genome sequence of Schizopora paradoxa KUC8140, a cosmopolitan wood degrader in East Asia.</title>
        <authorList>
            <consortium name="DOE Joint Genome Institute"/>
            <person name="Min B."/>
            <person name="Park H."/>
            <person name="Jang Y."/>
            <person name="Kim J.-J."/>
            <person name="Kim K.H."/>
            <person name="Pangilinan J."/>
            <person name="Lipzen A."/>
            <person name="Riley R."/>
            <person name="Grigoriev I.V."/>
            <person name="Spatafora J.W."/>
            <person name="Choi I.-G."/>
        </authorList>
    </citation>
    <scope>NUCLEOTIDE SEQUENCE [LARGE SCALE GENOMIC DNA]</scope>
    <source>
        <strain evidence="2 3">KUC8140</strain>
    </source>
</reference>
<evidence type="ECO:0000259" key="1">
    <source>
        <dbReference type="PROSITE" id="PS51038"/>
    </source>
</evidence>
<dbReference type="InterPro" id="IPR043151">
    <property type="entry name" value="BAH_sf"/>
</dbReference>
<name>A0A0H2R1N9_9AGAM</name>
<evidence type="ECO:0000313" key="2">
    <source>
        <dbReference type="EMBL" id="KLO05242.1"/>
    </source>
</evidence>
<dbReference type="AlphaFoldDB" id="A0A0H2R1N9"/>
<dbReference type="EMBL" id="KQ086339">
    <property type="protein sequence ID" value="KLO05242.1"/>
    <property type="molecule type" value="Genomic_DNA"/>
</dbReference>